<comment type="caution">
    <text evidence="2">The sequence shown here is derived from an EMBL/GenBank/DDBJ whole genome shotgun (WGS) entry which is preliminary data.</text>
</comment>
<dbReference type="SUPFAM" id="SSF56112">
    <property type="entry name" value="Protein kinase-like (PK-like)"/>
    <property type="match status" value="1"/>
</dbReference>
<accession>A0ABR4IBN4</accession>
<dbReference type="Gene3D" id="1.10.510.10">
    <property type="entry name" value="Transferase(Phosphotransferase) domain 1"/>
    <property type="match status" value="1"/>
</dbReference>
<dbReference type="PROSITE" id="PS00108">
    <property type="entry name" value="PROTEIN_KINASE_ST"/>
    <property type="match status" value="1"/>
</dbReference>
<evidence type="ECO:0000313" key="2">
    <source>
        <dbReference type="EMBL" id="KAL2824382.1"/>
    </source>
</evidence>
<keyword evidence="3" id="KW-1185">Reference proteome</keyword>
<feature type="domain" description="Protein kinase" evidence="1">
    <location>
        <begin position="167"/>
        <end position="484"/>
    </location>
</feature>
<dbReference type="InterPro" id="IPR015943">
    <property type="entry name" value="WD40/YVTN_repeat-like_dom_sf"/>
</dbReference>
<dbReference type="EMBL" id="JBFXLS010000044">
    <property type="protein sequence ID" value="KAL2824382.1"/>
    <property type="molecule type" value="Genomic_DNA"/>
</dbReference>
<protein>
    <submittedName>
        <fullName evidence="2">Kinase-like domain-containing protein</fullName>
    </submittedName>
</protein>
<dbReference type="PANTHER" id="PTHR24359">
    <property type="entry name" value="SERINE/THREONINE-PROTEIN KINASE SBK1"/>
    <property type="match status" value="1"/>
</dbReference>
<dbReference type="Gene3D" id="2.130.10.10">
    <property type="entry name" value="YVTN repeat-like/Quinoprotein amine dehydrogenase"/>
    <property type="match status" value="1"/>
</dbReference>
<evidence type="ECO:0000313" key="3">
    <source>
        <dbReference type="Proteomes" id="UP001610335"/>
    </source>
</evidence>
<dbReference type="PANTHER" id="PTHR24359:SF1">
    <property type="entry name" value="INHIBITOR OF NUCLEAR FACTOR KAPPA-B KINASE EPSILON SUBUNIT HOMOLOG 1-RELATED"/>
    <property type="match status" value="1"/>
</dbReference>
<organism evidence="2 3">
    <name type="scientific">Aspergillus cavernicola</name>
    <dbReference type="NCBI Taxonomy" id="176166"/>
    <lineage>
        <taxon>Eukaryota</taxon>
        <taxon>Fungi</taxon>
        <taxon>Dikarya</taxon>
        <taxon>Ascomycota</taxon>
        <taxon>Pezizomycotina</taxon>
        <taxon>Eurotiomycetes</taxon>
        <taxon>Eurotiomycetidae</taxon>
        <taxon>Eurotiales</taxon>
        <taxon>Aspergillaceae</taxon>
        <taxon>Aspergillus</taxon>
        <taxon>Aspergillus subgen. Nidulantes</taxon>
    </lineage>
</organism>
<dbReference type="InterPro" id="IPR000719">
    <property type="entry name" value="Prot_kinase_dom"/>
</dbReference>
<gene>
    <name evidence="2" type="ORF">BDW59DRAFT_86607</name>
</gene>
<dbReference type="InterPro" id="IPR008271">
    <property type="entry name" value="Ser/Thr_kinase_AS"/>
</dbReference>
<dbReference type="PROSITE" id="PS50011">
    <property type="entry name" value="PROTEIN_KINASE_DOM"/>
    <property type="match status" value="1"/>
</dbReference>
<dbReference type="SMART" id="SM00220">
    <property type="entry name" value="S_TKc"/>
    <property type="match status" value="1"/>
</dbReference>
<dbReference type="InterPro" id="IPR011009">
    <property type="entry name" value="Kinase-like_dom_sf"/>
</dbReference>
<dbReference type="SUPFAM" id="SSF82171">
    <property type="entry name" value="DPP6 N-terminal domain-like"/>
    <property type="match status" value="1"/>
</dbReference>
<dbReference type="Pfam" id="PF00069">
    <property type="entry name" value="Pkinase"/>
    <property type="match status" value="1"/>
</dbReference>
<sequence length="901" mass="101612">MERINQICDVLSGRLERLRVRNHEERPFYPNGTARDVFRMDEENLDELFRALLWLGHLNTEVVPELVRRIVRNFSTILAVVLRIRPANDLNILQRFTNLIISDNSFYDPPRLTDENLPIPLNEAQFFFHPQGSEFFDAQFQFCAITLRREGHIAFQDDYRSQCPLPYKRQERIGGGAYGEVYRVKIERRHFRSHGDRTGNLEPEWLARKDFRSHQGFSDELEALNKIMRQPQKHDHVVMVLAILQYGDTNSLFFPLASCDLHQYLNGPNSPNHPAPVTVDQKSAIFNRGVALAGALAFLHVGFGETVCLHRDLKPRNVLVYNADNPEKEIWKITDFGLTVLRNPEHSITAPGGEGTYLPPECGPTRGRVTAQSDVWSLGCIFSLVITYMVYGSRGVRKFGEKRREASESDAFYITSKNSTPRISPAVTSWFDQLKQIVPSDERESRVIRESLDYLQSKALHPIRDQRASAKDVEVALKRIHDHFNRQAPPQSRSSSELAPAHQPLHARLISWLKQRPSKTTVSYMQSFQYDLGAPHVFGFRFSPPEGDFLAFFSAQPTLVWTVSEIMSALRNGSQIPQPQSLRATDGSIKCFAVSSNTICSCLGGDSFLCYVYNIEEPSSTPRADGGVKVSYDHMGFIKKVAMSSDGALSAFVITERPRGSESHCTVYLAYTQHLIDTADGGNNYPLPRSSRSNSVSDSSFMSVTTAANLIFEKARVGSASQIRFLNFTPDGKFLVIIIQDSSSGFCIRSWETYSGKCYSNFSVAIESSQTFRSLFTTCSLFVARSGDPCLAILADHRRIIYVNIYKGTHTDRILNINVDSMFVYDDGQSLLLIGKRRGLRVYLLPLHAFDRSDIITLARIDDLSYSPVLDDAAVRRDANQQLKLLIASSSGSFLDMAIPC</sequence>
<evidence type="ECO:0000259" key="1">
    <source>
        <dbReference type="PROSITE" id="PS50011"/>
    </source>
</evidence>
<proteinExistence type="predicted"/>
<name>A0ABR4IBN4_9EURO</name>
<dbReference type="Proteomes" id="UP001610335">
    <property type="component" value="Unassembled WGS sequence"/>
</dbReference>
<reference evidence="2 3" key="1">
    <citation type="submission" date="2024-07" db="EMBL/GenBank/DDBJ databases">
        <title>Section-level genome sequencing and comparative genomics of Aspergillus sections Usti and Cavernicolus.</title>
        <authorList>
            <consortium name="Lawrence Berkeley National Laboratory"/>
            <person name="Nybo J.L."/>
            <person name="Vesth T.C."/>
            <person name="Theobald S."/>
            <person name="Frisvad J.C."/>
            <person name="Larsen T.O."/>
            <person name="Kjaerboelling I."/>
            <person name="Rothschild-Mancinelli K."/>
            <person name="Lyhne E.K."/>
            <person name="Kogle M.E."/>
            <person name="Barry K."/>
            <person name="Clum A."/>
            <person name="Na H."/>
            <person name="Ledsgaard L."/>
            <person name="Lin J."/>
            <person name="Lipzen A."/>
            <person name="Kuo A."/>
            <person name="Riley R."/>
            <person name="Mondo S."/>
            <person name="LaButti K."/>
            <person name="Haridas S."/>
            <person name="Pangalinan J."/>
            <person name="Salamov A.A."/>
            <person name="Simmons B.A."/>
            <person name="Magnuson J.K."/>
            <person name="Chen J."/>
            <person name="Drula E."/>
            <person name="Henrissat B."/>
            <person name="Wiebenga A."/>
            <person name="Lubbers R.J."/>
            <person name="Gomes A.C."/>
            <person name="Makela M.R."/>
            <person name="Stajich J."/>
            <person name="Grigoriev I.V."/>
            <person name="Mortensen U.H."/>
            <person name="De vries R.P."/>
            <person name="Baker S.E."/>
            <person name="Andersen M.R."/>
        </authorList>
    </citation>
    <scope>NUCLEOTIDE SEQUENCE [LARGE SCALE GENOMIC DNA]</scope>
    <source>
        <strain evidence="2 3">CBS 600.67</strain>
    </source>
</reference>